<dbReference type="InterPro" id="IPR036259">
    <property type="entry name" value="MFS_trans_sf"/>
</dbReference>
<evidence type="ECO:0000256" key="5">
    <source>
        <dbReference type="SAM" id="Phobius"/>
    </source>
</evidence>
<feature type="transmembrane region" description="Helical" evidence="5">
    <location>
        <begin position="236"/>
        <end position="256"/>
    </location>
</feature>
<evidence type="ECO:0000256" key="3">
    <source>
        <dbReference type="ARBA" id="ARBA00022989"/>
    </source>
</evidence>
<evidence type="ECO:0000256" key="2">
    <source>
        <dbReference type="ARBA" id="ARBA00022692"/>
    </source>
</evidence>
<gene>
    <name evidence="7" type="ORF">MUB52_03415</name>
</gene>
<dbReference type="EMBL" id="JALIEB010000002">
    <property type="protein sequence ID" value="MCV3270464.1"/>
    <property type="molecule type" value="Genomic_DNA"/>
</dbReference>
<dbReference type="Gene3D" id="1.20.1250.20">
    <property type="entry name" value="MFS general substrate transporter like domains"/>
    <property type="match status" value="2"/>
</dbReference>
<evidence type="ECO:0000259" key="6">
    <source>
        <dbReference type="PROSITE" id="PS50850"/>
    </source>
</evidence>
<dbReference type="PROSITE" id="PS50850">
    <property type="entry name" value="MFS"/>
    <property type="match status" value="1"/>
</dbReference>
<dbReference type="SUPFAM" id="SSF103473">
    <property type="entry name" value="MFS general substrate transporter"/>
    <property type="match status" value="1"/>
</dbReference>
<feature type="transmembrane region" description="Helical" evidence="5">
    <location>
        <begin position="92"/>
        <end position="113"/>
    </location>
</feature>
<feature type="transmembrane region" description="Helical" evidence="5">
    <location>
        <begin position="70"/>
        <end position="86"/>
    </location>
</feature>
<name>A0ABT3BBD1_9RHOB</name>
<protein>
    <submittedName>
        <fullName evidence="7">MFS transporter</fullName>
    </submittedName>
</protein>
<evidence type="ECO:0000313" key="8">
    <source>
        <dbReference type="Proteomes" id="UP001208690"/>
    </source>
</evidence>
<feature type="transmembrane region" description="Helical" evidence="5">
    <location>
        <begin position="354"/>
        <end position="379"/>
    </location>
</feature>
<dbReference type="InterPro" id="IPR020846">
    <property type="entry name" value="MFS_dom"/>
</dbReference>
<comment type="caution">
    <text evidence="7">The sequence shown here is derived from an EMBL/GenBank/DDBJ whole genome shotgun (WGS) entry which is preliminary data.</text>
</comment>
<evidence type="ECO:0000256" key="1">
    <source>
        <dbReference type="ARBA" id="ARBA00004141"/>
    </source>
</evidence>
<dbReference type="Pfam" id="PF07690">
    <property type="entry name" value="MFS_1"/>
    <property type="match status" value="1"/>
</dbReference>
<sequence>MSDLWLSRKSLAGFVIVGAAWSSYFAQMPVIKAAIGASDGVYGAVMLLASLGALAAMWLAPLAHRLAGRWALPLGAMLMSLGMFGAGLSAEIVAFGIAMTLASVGAGVTDVLANVRVSEVEARSGRHLMNLNHAMFSFTYAGCALATGLMREAGWSPAQVFTLLIALALGAGWVMLESRTRALPEEDTTPDAPLPHLIVWGTGAIVLVAFLTEAAAEGWSALHLERTLGGGPTEGALGPALLGLSMGIGRLSGHFLSDRLPTLPFITVASVVAAGGLILVGAAPTLMIAYVGFALTGLGISVVAPLALALIGRIVPPKARLAAISRASALGYAAFFVSPPLMGFTSEAFGLRAGFWVVAALLMLCIAALVPVLAARIAARPQTF</sequence>
<feature type="transmembrane region" description="Helical" evidence="5">
    <location>
        <begin position="134"/>
        <end position="150"/>
    </location>
</feature>
<feature type="transmembrane region" description="Helical" evidence="5">
    <location>
        <begin position="156"/>
        <end position="176"/>
    </location>
</feature>
<dbReference type="InterPro" id="IPR011701">
    <property type="entry name" value="MFS"/>
</dbReference>
<keyword evidence="8" id="KW-1185">Reference proteome</keyword>
<keyword evidence="4 5" id="KW-0472">Membrane</keyword>
<dbReference type="Proteomes" id="UP001208690">
    <property type="component" value="Unassembled WGS sequence"/>
</dbReference>
<keyword evidence="2 5" id="KW-0812">Transmembrane</keyword>
<comment type="subcellular location">
    <subcellularLocation>
        <location evidence="1">Membrane</location>
        <topology evidence="1">Multi-pass membrane protein</topology>
    </subcellularLocation>
</comment>
<dbReference type="PANTHER" id="PTHR23514:SF13">
    <property type="entry name" value="INNER MEMBRANE PROTEIN YBJJ"/>
    <property type="match status" value="1"/>
</dbReference>
<reference evidence="7 8" key="1">
    <citation type="submission" date="2022-04" db="EMBL/GenBank/DDBJ databases">
        <title>Roseobacter sp. WL0113 is a bacterium isolated from neritic sediment.</title>
        <authorList>
            <person name="Wang L."/>
            <person name="He W."/>
            <person name="Zhang D.-F."/>
        </authorList>
    </citation>
    <scope>NUCLEOTIDE SEQUENCE [LARGE SCALE GENOMIC DNA]</scope>
    <source>
        <strain evidence="7 8">WL0113</strain>
    </source>
</reference>
<proteinExistence type="predicted"/>
<feature type="transmembrane region" description="Helical" evidence="5">
    <location>
        <begin position="197"/>
        <end position="216"/>
    </location>
</feature>
<dbReference type="InterPro" id="IPR051788">
    <property type="entry name" value="MFS_Transporter"/>
</dbReference>
<keyword evidence="3 5" id="KW-1133">Transmembrane helix</keyword>
<feature type="transmembrane region" description="Helical" evidence="5">
    <location>
        <begin position="263"/>
        <end position="282"/>
    </location>
</feature>
<dbReference type="PANTHER" id="PTHR23514">
    <property type="entry name" value="BYPASS OF STOP CODON PROTEIN 6"/>
    <property type="match status" value="1"/>
</dbReference>
<feature type="transmembrane region" description="Helical" evidence="5">
    <location>
        <begin position="43"/>
        <end position="63"/>
    </location>
</feature>
<feature type="transmembrane region" description="Helical" evidence="5">
    <location>
        <begin position="323"/>
        <end position="342"/>
    </location>
</feature>
<organism evidence="7 8">
    <name type="scientific">Roseobacter sinensis</name>
    <dbReference type="NCBI Taxonomy" id="2931391"/>
    <lineage>
        <taxon>Bacteria</taxon>
        <taxon>Pseudomonadati</taxon>
        <taxon>Pseudomonadota</taxon>
        <taxon>Alphaproteobacteria</taxon>
        <taxon>Rhodobacterales</taxon>
        <taxon>Roseobacteraceae</taxon>
        <taxon>Roseobacter</taxon>
    </lineage>
</organism>
<evidence type="ECO:0000313" key="7">
    <source>
        <dbReference type="EMBL" id="MCV3270464.1"/>
    </source>
</evidence>
<feature type="transmembrane region" description="Helical" evidence="5">
    <location>
        <begin position="288"/>
        <end position="311"/>
    </location>
</feature>
<feature type="domain" description="Major facilitator superfamily (MFS) profile" evidence="6">
    <location>
        <begin position="197"/>
        <end position="384"/>
    </location>
</feature>
<evidence type="ECO:0000256" key="4">
    <source>
        <dbReference type="ARBA" id="ARBA00023136"/>
    </source>
</evidence>
<accession>A0ABT3BBD1</accession>
<dbReference type="RefSeq" id="WP_263842792.1">
    <property type="nucleotide sequence ID" value="NZ_JALIEB010000002.1"/>
</dbReference>